<dbReference type="RefSeq" id="WP_171671402.1">
    <property type="nucleotide sequence ID" value="NZ_BAAAGT010000003.1"/>
</dbReference>
<dbReference type="EMBL" id="JABJRC010000001">
    <property type="protein sequence ID" value="NOL39624.1"/>
    <property type="molecule type" value="Genomic_DNA"/>
</dbReference>
<evidence type="ECO:0000313" key="2">
    <source>
        <dbReference type="EMBL" id="NOL39624.1"/>
    </source>
</evidence>
<evidence type="ECO:0000313" key="4">
    <source>
        <dbReference type="Proteomes" id="UP000553957"/>
    </source>
</evidence>
<dbReference type="EMBL" id="JACHKF010000001">
    <property type="protein sequence ID" value="MBB6567780.1"/>
    <property type="molecule type" value="Genomic_DNA"/>
</dbReference>
<proteinExistence type="predicted"/>
<protein>
    <submittedName>
        <fullName evidence="2">Uncharacterized protein</fullName>
    </submittedName>
</protein>
<evidence type="ECO:0000313" key="1">
    <source>
        <dbReference type="EMBL" id="MBB6567780.1"/>
    </source>
</evidence>
<accession>A0A7Y4KW17</accession>
<dbReference type="Pfam" id="PF26099">
    <property type="entry name" value="DUF8034"/>
    <property type="match status" value="1"/>
</dbReference>
<reference evidence="1 4" key="2">
    <citation type="submission" date="2020-08" db="EMBL/GenBank/DDBJ databases">
        <title>Sequencing the genomes of 1000 actinobacteria strains.</title>
        <authorList>
            <person name="Klenk H.-P."/>
        </authorList>
    </citation>
    <scope>NUCLEOTIDE SEQUENCE [LARGE SCALE GENOMIC DNA]</scope>
    <source>
        <strain evidence="1 4">DSM 15626</strain>
    </source>
</reference>
<organism evidence="2 3">
    <name type="scientific">Kribbella sandramycini</name>
    <dbReference type="NCBI Taxonomy" id="60450"/>
    <lineage>
        <taxon>Bacteria</taxon>
        <taxon>Bacillati</taxon>
        <taxon>Actinomycetota</taxon>
        <taxon>Actinomycetes</taxon>
        <taxon>Propionibacteriales</taxon>
        <taxon>Kribbellaceae</taxon>
        <taxon>Kribbella</taxon>
    </lineage>
</organism>
<name>A0A7Y4KW17_9ACTN</name>
<evidence type="ECO:0000313" key="3">
    <source>
        <dbReference type="Proteomes" id="UP000534306"/>
    </source>
</evidence>
<dbReference type="Proteomes" id="UP000553957">
    <property type="component" value="Unassembled WGS sequence"/>
</dbReference>
<keyword evidence="3" id="KW-1185">Reference proteome</keyword>
<comment type="caution">
    <text evidence="2">The sequence shown here is derived from an EMBL/GenBank/DDBJ whole genome shotgun (WGS) entry which is preliminary data.</text>
</comment>
<dbReference type="Proteomes" id="UP000534306">
    <property type="component" value="Unassembled WGS sequence"/>
</dbReference>
<dbReference type="AlphaFoldDB" id="A0A7Y4KW17"/>
<reference evidence="2 3" key="1">
    <citation type="submission" date="2020-05" db="EMBL/GenBank/DDBJ databases">
        <title>Genome sequence of Kribbella sandramycini ATCC 39419.</title>
        <authorList>
            <person name="Maclea K.S."/>
            <person name="Fair J.L."/>
        </authorList>
    </citation>
    <scope>NUCLEOTIDE SEQUENCE [LARGE SCALE GENOMIC DNA]</scope>
    <source>
        <strain evidence="2 3">ATCC 39419</strain>
    </source>
</reference>
<sequence length="640" mass="72639">MIRITASTPVVQPPEWAVLQRHLMATIEAAWREFEAKYTGLDGRLRYHGQLFGRDGVDDFYEPFFNWPTFYLLGGSDEILAAAKRHWEGVTRQLTERGFLVDEYERGYDWFHQGESMVFFYALCAADPADPVFRERALRFARLYLPGSPNYDPEHRIVVAPHNGSGGPRPGVGEEWQSYSAAQLGMKPYGLPLDDLDGIRTWDDLAGPGNAERMGQAMQERMGVGDTAVNLAATSLAANAWLYDNADEFRDWIIEYVDAWRKRADDNNGLIPDNVGPDGGVGELHSGNWYGGHYGWAWPHGLHSVGSAALVAASNDFLVRGDESAWNLARVPLDTVLAHARRQHFDPEASTLGHWWKGHLGEDIQHEVELVPYRHSAKGWFDWHPAPIHFLFWLWWNTGSAGDRVRLEQTLARSGYHWRRVRQFRDKEEAGHEAAWYAWLRGEYPDHPRQSLLMALGQVAQRLALIRQDDTLGQGDDIHWWQQVNPVATEILSQQILGAPTTLYNGGLPVARLRWWDHERRRPGLPEVVAVLVRHLSEEEIGCTLVNLDPVRTRWVVVQAGGWGEDRIDQVSYDTLADGWPGPVHGRSDITEPAREQRQGPVGANNLVIELPPLTQVSPTFRLTRRAYPARHQTYPEGPR</sequence>
<dbReference type="InterPro" id="IPR058347">
    <property type="entry name" value="DUF8034"/>
</dbReference>
<gene>
    <name evidence="1" type="ORF">HNR71_003417</name>
    <name evidence="2" type="ORF">HPO96_05135</name>
</gene>